<name>A0ABU0ELM9_9PSEU</name>
<organism evidence="5 6">
    <name type="scientific">Amycolatopsis thermophila</name>
    <dbReference type="NCBI Taxonomy" id="206084"/>
    <lineage>
        <taxon>Bacteria</taxon>
        <taxon>Bacillati</taxon>
        <taxon>Actinomycetota</taxon>
        <taxon>Actinomycetes</taxon>
        <taxon>Pseudonocardiales</taxon>
        <taxon>Pseudonocardiaceae</taxon>
        <taxon>Amycolatopsis</taxon>
    </lineage>
</organism>
<evidence type="ECO:0000313" key="5">
    <source>
        <dbReference type="EMBL" id="MDQ0376182.1"/>
    </source>
</evidence>
<dbReference type="PROSITE" id="PS51257">
    <property type="entry name" value="PROKAR_LIPOPROTEIN"/>
    <property type="match status" value="1"/>
</dbReference>
<dbReference type="Gene3D" id="3.40.50.1820">
    <property type="entry name" value="alpha/beta hydrolase"/>
    <property type="match status" value="1"/>
</dbReference>
<dbReference type="EMBL" id="JAUSUT010000001">
    <property type="protein sequence ID" value="MDQ0376182.1"/>
    <property type="molecule type" value="Genomic_DNA"/>
</dbReference>
<gene>
    <name evidence="5" type="ORF">FB470_000176</name>
</gene>
<proteinExistence type="predicted"/>
<evidence type="ECO:0000256" key="3">
    <source>
        <dbReference type="SAM" id="SignalP"/>
    </source>
</evidence>
<protein>
    <submittedName>
        <fullName evidence="5">Polyhydroxybutyrate depolymerase</fullName>
    </submittedName>
</protein>
<evidence type="ECO:0000259" key="4">
    <source>
        <dbReference type="Pfam" id="PF01738"/>
    </source>
</evidence>
<keyword evidence="1 3" id="KW-0732">Signal</keyword>
<feature type="signal peptide" evidence="3">
    <location>
        <begin position="1"/>
        <end position="21"/>
    </location>
</feature>
<dbReference type="SUPFAM" id="SSF53474">
    <property type="entry name" value="alpha/beta-Hydrolases"/>
    <property type="match status" value="1"/>
</dbReference>
<feature type="domain" description="Dienelactone hydrolase" evidence="4">
    <location>
        <begin position="127"/>
        <end position="204"/>
    </location>
</feature>
<dbReference type="PANTHER" id="PTHR43037:SF5">
    <property type="entry name" value="FERULOYL ESTERASE"/>
    <property type="match status" value="1"/>
</dbReference>
<accession>A0ABU0ELM9</accession>
<evidence type="ECO:0000256" key="2">
    <source>
        <dbReference type="ARBA" id="ARBA00022801"/>
    </source>
</evidence>
<dbReference type="InterPro" id="IPR002925">
    <property type="entry name" value="Dienelactn_hydro"/>
</dbReference>
<sequence>MARWRRGIPVFLLCVALAGCAAPVKADSLAGQGISIETRTLPAGHLSRTYLAVRPEKAHSGLPLLVVLHGRGVDVRNGAVQTGFLGYAEQGLADIVYPAGIGQSWNAGSGCCGIAARQRVDDTSFIAAVVADAAHAFTSDPRRVYLVGYSNGGRLAFHLACVSPGLFAAFATYGAAPPAPCTNPAAKGLSALVAAGTGDRVLGHGAQVAEHASATWRTLDACPPASSSRRVSPAVVTTWTGCAGGSAVQSLVYSGVTHAWPAGATGLMWTFLSGQVRRTAA</sequence>
<dbReference type="PANTHER" id="PTHR43037">
    <property type="entry name" value="UNNAMED PRODUCT-RELATED"/>
    <property type="match status" value="1"/>
</dbReference>
<dbReference type="Pfam" id="PF01738">
    <property type="entry name" value="DLH"/>
    <property type="match status" value="1"/>
</dbReference>
<feature type="chain" id="PRO_5047139245" evidence="3">
    <location>
        <begin position="22"/>
        <end position="281"/>
    </location>
</feature>
<keyword evidence="6" id="KW-1185">Reference proteome</keyword>
<comment type="caution">
    <text evidence="5">The sequence shown here is derived from an EMBL/GenBank/DDBJ whole genome shotgun (WGS) entry which is preliminary data.</text>
</comment>
<evidence type="ECO:0000256" key="1">
    <source>
        <dbReference type="ARBA" id="ARBA00022729"/>
    </source>
</evidence>
<reference evidence="5 6" key="1">
    <citation type="submission" date="2023-07" db="EMBL/GenBank/DDBJ databases">
        <title>Sequencing the genomes of 1000 actinobacteria strains.</title>
        <authorList>
            <person name="Klenk H.-P."/>
        </authorList>
    </citation>
    <scope>NUCLEOTIDE SEQUENCE [LARGE SCALE GENOMIC DNA]</scope>
    <source>
        <strain evidence="5 6">DSM 45805</strain>
    </source>
</reference>
<dbReference type="RefSeq" id="WP_306987911.1">
    <property type="nucleotide sequence ID" value="NZ_JAUSUT010000001.1"/>
</dbReference>
<evidence type="ECO:0000313" key="6">
    <source>
        <dbReference type="Proteomes" id="UP001229651"/>
    </source>
</evidence>
<dbReference type="InterPro" id="IPR029058">
    <property type="entry name" value="AB_hydrolase_fold"/>
</dbReference>
<dbReference type="Proteomes" id="UP001229651">
    <property type="component" value="Unassembled WGS sequence"/>
</dbReference>
<keyword evidence="2" id="KW-0378">Hydrolase</keyword>
<dbReference type="InterPro" id="IPR050955">
    <property type="entry name" value="Plant_Biomass_Hydrol_Est"/>
</dbReference>